<dbReference type="RefSeq" id="WP_163893672.1">
    <property type="nucleotide sequence ID" value="NZ_JAAFYS010000002.1"/>
</dbReference>
<name>A0A6B2JZ97_9RHOB</name>
<dbReference type="EMBL" id="JAAGAB010000002">
    <property type="protein sequence ID" value="NDV01594.1"/>
    <property type="molecule type" value="Genomic_DNA"/>
</dbReference>
<organism evidence="1 2">
    <name type="scientific">Pseudoroseicyclus tamaricis</name>
    <dbReference type="NCBI Taxonomy" id="2705421"/>
    <lineage>
        <taxon>Bacteria</taxon>
        <taxon>Pseudomonadati</taxon>
        <taxon>Pseudomonadota</taxon>
        <taxon>Alphaproteobacteria</taxon>
        <taxon>Rhodobacterales</taxon>
        <taxon>Paracoccaceae</taxon>
        <taxon>Pseudoroseicyclus</taxon>
    </lineage>
</organism>
<sequence>MRSTLLLILALSGCSELTGGMGGGPDLPTVAVEIDLQDVDISIESLKLRLLLTPEELRSLQEALRSGG</sequence>
<protein>
    <recommendedName>
        <fullName evidence="3">YnbE-like lipoprotein</fullName>
    </recommendedName>
</protein>
<reference evidence="1 2" key="1">
    <citation type="submission" date="2020-02" db="EMBL/GenBank/DDBJ databases">
        <title>Pseudoroseicyclus tamarix, sp. nov., isolated from offshore sediment of a Tamarix chinensis forest.</title>
        <authorList>
            <person name="Gai Y."/>
        </authorList>
    </citation>
    <scope>NUCLEOTIDE SEQUENCE [LARGE SCALE GENOMIC DNA]</scope>
    <source>
        <strain evidence="1 2">CLL3-39</strain>
    </source>
</reference>
<dbReference type="Proteomes" id="UP000474757">
    <property type="component" value="Unassembled WGS sequence"/>
</dbReference>
<keyword evidence="2" id="KW-1185">Reference proteome</keyword>
<evidence type="ECO:0000313" key="2">
    <source>
        <dbReference type="Proteomes" id="UP000474757"/>
    </source>
</evidence>
<evidence type="ECO:0000313" key="1">
    <source>
        <dbReference type="EMBL" id="NDV01594.1"/>
    </source>
</evidence>
<accession>A0A6B2JZ97</accession>
<evidence type="ECO:0008006" key="3">
    <source>
        <dbReference type="Google" id="ProtNLM"/>
    </source>
</evidence>
<gene>
    <name evidence="1" type="ORF">GZA08_11530</name>
</gene>
<comment type="caution">
    <text evidence="1">The sequence shown here is derived from an EMBL/GenBank/DDBJ whole genome shotgun (WGS) entry which is preliminary data.</text>
</comment>
<dbReference type="AlphaFoldDB" id="A0A6B2JZ97"/>
<proteinExistence type="predicted"/>